<organism evidence="3 4">
    <name type="scientific">Methylorubrum populi (strain ATCC BAA-705 / NCIMB 13946 / BJ001)</name>
    <name type="common">Methylobacterium populi</name>
    <dbReference type="NCBI Taxonomy" id="441620"/>
    <lineage>
        <taxon>Bacteria</taxon>
        <taxon>Pseudomonadati</taxon>
        <taxon>Pseudomonadota</taxon>
        <taxon>Alphaproteobacteria</taxon>
        <taxon>Hyphomicrobiales</taxon>
        <taxon>Methylobacteriaceae</taxon>
        <taxon>Methylorubrum</taxon>
    </lineage>
</organism>
<dbReference type="AlphaFoldDB" id="B1ZLR2"/>
<protein>
    <submittedName>
        <fullName evidence="3">Nitrilase/cyanide hydratase and apolipoprotein N-acyltransferase</fullName>
    </submittedName>
</protein>
<evidence type="ECO:0000256" key="1">
    <source>
        <dbReference type="ARBA" id="ARBA00022801"/>
    </source>
</evidence>
<dbReference type="STRING" id="441620.Mpop_3563"/>
<dbReference type="GO" id="GO:0016746">
    <property type="term" value="F:acyltransferase activity"/>
    <property type="evidence" value="ECO:0007669"/>
    <property type="project" value="UniProtKB-KW"/>
</dbReference>
<dbReference type="Proteomes" id="UP000007136">
    <property type="component" value="Chromosome"/>
</dbReference>
<evidence type="ECO:0000313" key="4">
    <source>
        <dbReference type="Proteomes" id="UP000007136"/>
    </source>
</evidence>
<dbReference type="GO" id="GO:0016811">
    <property type="term" value="F:hydrolase activity, acting on carbon-nitrogen (but not peptide) bonds, in linear amides"/>
    <property type="evidence" value="ECO:0007669"/>
    <property type="project" value="TreeGrafter"/>
</dbReference>
<gene>
    <name evidence="3" type="ordered locus">Mpop_3563</name>
</gene>
<keyword evidence="3" id="KW-0808">Transferase</keyword>
<dbReference type="PANTHER" id="PTHR43674">
    <property type="entry name" value="NITRILASE C965.09-RELATED"/>
    <property type="match status" value="1"/>
</dbReference>
<dbReference type="InterPro" id="IPR050345">
    <property type="entry name" value="Aliph_Amidase/BUP"/>
</dbReference>
<dbReference type="Gene3D" id="3.60.110.10">
    <property type="entry name" value="Carbon-nitrogen hydrolase"/>
    <property type="match status" value="1"/>
</dbReference>
<dbReference type="PANTHER" id="PTHR43674:SF14">
    <property type="entry name" value="ALIPHATIC AMIDASE"/>
    <property type="match status" value="1"/>
</dbReference>
<dbReference type="InterPro" id="IPR036526">
    <property type="entry name" value="C-N_Hydrolase_sf"/>
</dbReference>
<dbReference type="eggNOG" id="COG0388">
    <property type="taxonomic scope" value="Bacteria"/>
</dbReference>
<evidence type="ECO:0000259" key="2">
    <source>
        <dbReference type="PROSITE" id="PS50263"/>
    </source>
</evidence>
<name>B1ZLR2_METPB</name>
<sequence>MGRAHTGAAFPPIQPEENAAMMHGDISSSQDSVGVAVVNYKMPRLHTKAEVLENAKKIGDMIIGMKAGLPGLDLVIFPEYSTHGIMYDAAEMYETASSIPGAETEIFADACRKAGVWGVFSLTGERHEEHPRKAPYNTLILMNDQGEIVQKYRKIMPWTPIEGWYPGDRTYVSDGPKGLKISLIICDDGNYPEIWRDCAMRGAELIIRCQGYMYPAKEQQVLISKAMAFANNTYVAVANAAGFDGVYSYFGHSAIIGFDGRTLGECGEEEMGIQYAALSKFLIRDFRAHGQSENHLFKLLHRGYTGMINSKENRHGMSECPYDFYRRWIEDPDGTRDAVRAITRSSVGTEECPIEGIPFVGKGEGPPDPR</sequence>
<dbReference type="PROSITE" id="PS50263">
    <property type="entry name" value="CN_HYDROLASE"/>
    <property type="match status" value="1"/>
</dbReference>
<keyword evidence="3" id="KW-0012">Acyltransferase</keyword>
<accession>B1ZLR2</accession>
<keyword evidence="1" id="KW-0378">Hydrolase</keyword>
<dbReference type="KEGG" id="mpo:Mpop_3563"/>
<dbReference type="NCBIfam" id="NF009802">
    <property type="entry name" value="PRK13286.1"/>
    <property type="match status" value="1"/>
</dbReference>
<keyword evidence="3" id="KW-0449">Lipoprotein</keyword>
<dbReference type="Pfam" id="PF00795">
    <property type="entry name" value="CN_hydrolase"/>
    <property type="match status" value="1"/>
</dbReference>
<dbReference type="HOGENOM" id="CLU_071797_0_0_5"/>
<evidence type="ECO:0000313" key="3">
    <source>
        <dbReference type="EMBL" id="ACB81712.1"/>
    </source>
</evidence>
<reference evidence="3" key="1">
    <citation type="submission" date="2008-04" db="EMBL/GenBank/DDBJ databases">
        <title>Complete sequence of chromosome of Methylobacterium populi BJ001.</title>
        <authorList>
            <consortium name="US DOE Joint Genome Institute"/>
            <person name="Copeland A."/>
            <person name="Lucas S."/>
            <person name="Lapidus A."/>
            <person name="Glavina del Rio T."/>
            <person name="Dalin E."/>
            <person name="Tice H."/>
            <person name="Bruce D."/>
            <person name="Goodwin L."/>
            <person name="Pitluck S."/>
            <person name="Chertkov O."/>
            <person name="Brettin T."/>
            <person name="Detter J.C."/>
            <person name="Han C."/>
            <person name="Kuske C.R."/>
            <person name="Schmutz J."/>
            <person name="Larimer F."/>
            <person name="Land M."/>
            <person name="Hauser L."/>
            <person name="Kyrpides N."/>
            <person name="Mikhailova N."/>
            <person name="Marx C."/>
            <person name="Richardson P."/>
        </authorList>
    </citation>
    <scope>NUCLEOTIDE SEQUENCE [LARGE SCALE GENOMIC DNA]</scope>
    <source>
        <strain evidence="3">BJ001</strain>
    </source>
</reference>
<proteinExistence type="predicted"/>
<dbReference type="CDD" id="cd07565">
    <property type="entry name" value="aliphatic_amidase"/>
    <property type="match status" value="1"/>
</dbReference>
<feature type="domain" description="CN hydrolase" evidence="2">
    <location>
        <begin position="33"/>
        <end position="280"/>
    </location>
</feature>
<dbReference type="InterPro" id="IPR003010">
    <property type="entry name" value="C-N_Hydrolase"/>
</dbReference>
<dbReference type="SUPFAM" id="SSF56317">
    <property type="entry name" value="Carbon-nitrogen hydrolase"/>
    <property type="match status" value="1"/>
</dbReference>
<dbReference type="EMBL" id="CP001029">
    <property type="protein sequence ID" value="ACB81712.1"/>
    <property type="molecule type" value="Genomic_DNA"/>
</dbReference>